<dbReference type="EMBL" id="DRXW01000315">
    <property type="protein sequence ID" value="HHR34338.1"/>
    <property type="molecule type" value="Genomic_DNA"/>
</dbReference>
<gene>
    <name evidence="1" type="ORF">ENM46_05275</name>
</gene>
<dbReference type="Pfam" id="PF11148">
    <property type="entry name" value="DUF2922"/>
    <property type="match status" value="1"/>
</dbReference>
<protein>
    <submittedName>
        <fullName evidence="1">DUF2922 family protein</fullName>
    </submittedName>
</protein>
<name>A0A7C5U7B1_9BACT</name>
<accession>A0A7C5U7B1</accession>
<sequence length="72" mass="8366">MKRLSLLYRGYENGKARVHRITIPEPIENIDVSELTQDMQMLKTLNVVPQNFEPDEARITESNIQVLVNLIE</sequence>
<dbReference type="AlphaFoldDB" id="A0A7C5U7B1"/>
<comment type="caution">
    <text evidence="1">The sequence shown here is derived from an EMBL/GenBank/DDBJ whole genome shotgun (WGS) entry which is preliminary data.</text>
</comment>
<evidence type="ECO:0000313" key="1">
    <source>
        <dbReference type="EMBL" id="HHR34338.1"/>
    </source>
</evidence>
<organism evidence="1">
    <name type="scientific">Fervidobacterium nodosum</name>
    <dbReference type="NCBI Taxonomy" id="2424"/>
    <lineage>
        <taxon>Bacteria</taxon>
        <taxon>Thermotogati</taxon>
        <taxon>Thermotogota</taxon>
        <taxon>Thermotogae</taxon>
        <taxon>Thermotogales</taxon>
        <taxon>Fervidobacteriaceae</taxon>
        <taxon>Fervidobacterium</taxon>
    </lineage>
</organism>
<dbReference type="InterPro" id="IPR021321">
    <property type="entry name" value="DUF2922"/>
</dbReference>
<proteinExistence type="predicted"/>
<reference evidence="1" key="1">
    <citation type="journal article" date="2020" name="mSystems">
        <title>Genome- and Community-Level Interaction Insights into Carbon Utilization and Element Cycling Functions of Hydrothermarchaeota in Hydrothermal Sediment.</title>
        <authorList>
            <person name="Zhou Z."/>
            <person name="Liu Y."/>
            <person name="Xu W."/>
            <person name="Pan J."/>
            <person name="Luo Z.H."/>
            <person name="Li M."/>
        </authorList>
    </citation>
    <scope>NUCLEOTIDE SEQUENCE [LARGE SCALE GENOMIC DNA]</scope>
    <source>
        <strain evidence="1">SpSt-1088</strain>
    </source>
</reference>